<dbReference type="EMBL" id="JOWA01000105">
    <property type="protein sequence ID" value="KEZ41910.1"/>
    <property type="molecule type" value="Genomic_DNA"/>
</dbReference>
<sequence>MSADLRTQILTNAKFIYGPNKQFEVVTALVFLGTYGNIKASQGVLVEVSEDGAYKTYLVGDPAEHLADALESLHGETRKQIYQKLSETLEENAMIESGETVLEGSLNWS</sequence>
<gene>
    <name evidence="1" type="ORF">SAPIO_CDS6606</name>
</gene>
<protein>
    <submittedName>
        <fullName evidence="1">Uncharacterized protein</fullName>
    </submittedName>
</protein>
<organism evidence="1 2">
    <name type="scientific">Pseudallescheria apiosperma</name>
    <name type="common">Scedosporium apiospermum</name>
    <dbReference type="NCBI Taxonomy" id="563466"/>
    <lineage>
        <taxon>Eukaryota</taxon>
        <taxon>Fungi</taxon>
        <taxon>Dikarya</taxon>
        <taxon>Ascomycota</taxon>
        <taxon>Pezizomycotina</taxon>
        <taxon>Sordariomycetes</taxon>
        <taxon>Hypocreomycetidae</taxon>
        <taxon>Microascales</taxon>
        <taxon>Microascaceae</taxon>
        <taxon>Scedosporium</taxon>
    </lineage>
</organism>
<name>A0A084G3J8_PSEDA</name>
<accession>A0A084G3J8</accession>
<dbReference type="OrthoDB" id="4178890at2759"/>
<dbReference type="GeneID" id="27725678"/>
<dbReference type="KEGG" id="sapo:SAPIO_CDS6606"/>
<evidence type="ECO:0000313" key="2">
    <source>
        <dbReference type="Proteomes" id="UP000028545"/>
    </source>
</evidence>
<dbReference type="AlphaFoldDB" id="A0A084G3J8"/>
<proteinExistence type="predicted"/>
<comment type="caution">
    <text evidence="1">The sequence shown here is derived from an EMBL/GenBank/DDBJ whole genome shotgun (WGS) entry which is preliminary data.</text>
</comment>
<dbReference type="RefSeq" id="XP_016641709.1">
    <property type="nucleotide sequence ID" value="XM_016788665.1"/>
</dbReference>
<dbReference type="VEuPathDB" id="FungiDB:SAPIO_CDS6606"/>
<dbReference type="HOGENOM" id="CLU_2185462_0_0_1"/>
<reference evidence="1 2" key="1">
    <citation type="journal article" date="2014" name="Genome Announc.">
        <title>Draft genome sequence of the pathogenic fungus Scedosporium apiospermum.</title>
        <authorList>
            <person name="Vandeputte P."/>
            <person name="Ghamrawi S."/>
            <person name="Rechenmann M."/>
            <person name="Iltis A."/>
            <person name="Giraud S."/>
            <person name="Fleury M."/>
            <person name="Thornton C."/>
            <person name="Delhaes L."/>
            <person name="Meyer W."/>
            <person name="Papon N."/>
            <person name="Bouchara J.P."/>
        </authorList>
    </citation>
    <scope>NUCLEOTIDE SEQUENCE [LARGE SCALE GENOMIC DNA]</scope>
    <source>
        <strain evidence="1 2">IHEM 14462</strain>
    </source>
</reference>
<dbReference type="Proteomes" id="UP000028545">
    <property type="component" value="Unassembled WGS sequence"/>
</dbReference>
<evidence type="ECO:0000313" key="1">
    <source>
        <dbReference type="EMBL" id="KEZ41910.1"/>
    </source>
</evidence>
<keyword evidence="2" id="KW-1185">Reference proteome</keyword>